<gene>
    <name evidence="6" type="ORF">GXW71_01600</name>
</gene>
<dbReference type="PANTHER" id="PTHR33337:SF40">
    <property type="entry name" value="CENP-V_GFA DOMAIN-CONTAINING PROTEIN-RELATED"/>
    <property type="match status" value="1"/>
</dbReference>
<comment type="similarity">
    <text evidence="1">Belongs to the Gfa family.</text>
</comment>
<evidence type="ECO:0000256" key="4">
    <source>
        <dbReference type="ARBA" id="ARBA00023239"/>
    </source>
</evidence>
<reference evidence="7" key="1">
    <citation type="journal article" date="2021" name="Syst. Appl. Microbiol.">
        <title>Roseomonas hellenica sp. nov., isolated from roots of wild-growing Alkanna tinctoria.</title>
        <authorList>
            <person name="Rat A."/>
            <person name="Naranjo H.D."/>
            <person name="Lebbe L."/>
            <person name="Cnockaert M."/>
            <person name="Krigas N."/>
            <person name="Grigoriadou K."/>
            <person name="Maloupa E."/>
            <person name="Willems A."/>
        </authorList>
    </citation>
    <scope>NUCLEOTIDE SEQUENCE [LARGE SCALE GENOMIC DNA]</scope>
    <source>
        <strain evidence="7">LMG 31523</strain>
    </source>
</reference>
<comment type="caution">
    <text evidence="6">The sequence shown here is derived from an EMBL/GenBank/DDBJ whole genome shotgun (WGS) entry which is preliminary data.</text>
</comment>
<evidence type="ECO:0000259" key="5">
    <source>
        <dbReference type="PROSITE" id="PS51891"/>
    </source>
</evidence>
<dbReference type="EMBL" id="JAAGBB010000002">
    <property type="protein sequence ID" value="MBR0663038.1"/>
    <property type="molecule type" value="Genomic_DNA"/>
</dbReference>
<keyword evidence="7" id="KW-1185">Reference proteome</keyword>
<dbReference type="SUPFAM" id="SSF51316">
    <property type="entry name" value="Mss4-like"/>
    <property type="match status" value="1"/>
</dbReference>
<protein>
    <submittedName>
        <fullName evidence="6">GFA family protein</fullName>
    </submittedName>
</protein>
<name>A0ABS5ES21_9PROT</name>
<dbReference type="Gene3D" id="3.90.1590.10">
    <property type="entry name" value="glutathione-dependent formaldehyde- activating enzyme (gfa)"/>
    <property type="match status" value="1"/>
</dbReference>
<accession>A0ABS5ES21</accession>
<dbReference type="InterPro" id="IPR011057">
    <property type="entry name" value="Mss4-like_sf"/>
</dbReference>
<evidence type="ECO:0000313" key="7">
    <source>
        <dbReference type="Proteomes" id="UP001196870"/>
    </source>
</evidence>
<keyword evidence="3" id="KW-0862">Zinc</keyword>
<sequence length="133" mass="14112">MTTVTGGCLCGAVRYAHDGPVGPANCCHCADCRRCTGGPFGISIRVEAARFRLVSGSPKGFTKTGDSGQPLARHFCGDCGSPIYTSAPRHPAHVYVKAGSLDDPALVRVERQAWMQSMVPWGTIDPTLPGRPR</sequence>
<dbReference type="RefSeq" id="WP_211850637.1">
    <property type="nucleotide sequence ID" value="NZ_JAAGBB010000002.1"/>
</dbReference>
<keyword evidence="2" id="KW-0479">Metal-binding</keyword>
<evidence type="ECO:0000256" key="3">
    <source>
        <dbReference type="ARBA" id="ARBA00022833"/>
    </source>
</evidence>
<feature type="domain" description="CENP-V/GFA" evidence="5">
    <location>
        <begin position="4"/>
        <end position="122"/>
    </location>
</feature>
<dbReference type="InterPro" id="IPR006913">
    <property type="entry name" value="CENP-V/GFA"/>
</dbReference>
<proteinExistence type="inferred from homology"/>
<dbReference type="PANTHER" id="PTHR33337">
    <property type="entry name" value="GFA DOMAIN-CONTAINING PROTEIN"/>
    <property type="match status" value="1"/>
</dbReference>
<evidence type="ECO:0000256" key="2">
    <source>
        <dbReference type="ARBA" id="ARBA00022723"/>
    </source>
</evidence>
<dbReference type="Proteomes" id="UP001196870">
    <property type="component" value="Unassembled WGS sequence"/>
</dbReference>
<dbReference type="Pfam" id="PF04828">
    <property type="entry name" value="GFA"/>
    <property type="match status" value="1"/>
</dbReference>
<evidence type="ECO:0000313" key="6">
    <source>
        <dbReference type="EMBL" id="MBR0663038.1"/>
    </source>
</evidence>
<keyword evidence="4" id="KW-0456">Lyase</keyword>
<dbReference type="PROSITE" id="PS51891">
    <property type="entry name" value="CENP_V_GFA"/>
    <property type="match status" value="1"/>
</dbReference>
<organism evidence="6 7">
    <name type="scientific">Plastoroseomonas hellenica</name>
    <dbReference type="NCBI Taxonomy" id="2687306"/>
    <lineage>
        <taxon>Bacteria</taxon>
        <taxon>Pseudomonadati</taxon>
        <taxon>Pseudomonadota</taxon>
        <taxon>Alphaproteobacteria</taxon>
        <taxon>Acetobacterales</taxon>
        <taxon>Acetobacteraceae</taxon>
        <taxon>Plastoroseomonas</taxon>
    </lineage>
</organism>
<evidence type="ECO:0000256" key="1">
    <source>
        <dbReference type="ARBA" id="ARBA00005495"/>
    </source>
</evidence>